<protein>
    <recommendedName>
        <fullName evidence="8">Ig-like domain repeat protein</fullName>
    </recommendedName>
</protein>
<evidence type="ECO:0000256" key="2">
    <source>
        <dbReference type="SAM" id="MobiDB-lite"/>
    </source>
</evidence>
<organism evidence="6 7">
    <name type="scientific">Nocardioides anomalus</name>
    <dbReference type="NCBI Taxonomy" id="2712223"/>
    <lineage>
        <taxon>Bacteria</taxon>
        <taxon>Bacillati</taxon>
        <taxon>Actinomycetota</taxon>
        <taxon>Actinomycetes</taxon>
        <taxon>Propionibacteriales</taxon>
        <taxon>Nocardioidaceae</taxon>
        <taxon>Nocardioides</taxon>
    </lineage>
</organism>
<dbReference type="InterPro" id="IPR024370">
    <property type="entry name" value="PBP_domain"/>
</dbReference>
<sequence length="527" mass="52487">MYARKLVAGIAGGAAAVTVLAMAAAPAMAAVDPDDTAGTPVSADLIAVGSDTSQHALFLAANDWNATQASSAGFKVYSYAATGGGTIPTPGTPVSRPNGSGPGKAALYGGSNLAEVDFARSSSKQSDDETNNGLQSYPFALDTVVTVTAATSNAPASLSCEDLVKIYKGDVTNWNQLPGGKDGTIKAKLPQSGSGTTKFFLGELASCNAGGAAITLGTVDTTPQEHDPAAVAGDPNAIVPFSQGRATLAGSSIKIEGNFARKRALYNVTRSTGPSDTKIQAFFQWLCSPAATSSIEAAGFQQLSTPANGGKCGVNTTAAETNFVTAQVDTATAVTVTSQSASSARVVAKVTAPSAPNGRVTFTENGQVVQANVPLVSGQATITPAAAPGSHTYTATFVPAANSAFKTSSGTGTGTVTGAPASKASSSISADFPKKVKFGKKAKGTVTVALAGVSTKATGTVTVKDGSKVVGTGTLSGGTATITLKKLKPGKHTLTVSWPGDSAGNASSTTVKVKALPKPKKGKGGKK</sequence>
<dbReference type="InterPro" id="IPR032109">
    <property type="entry name" value="Big_3_5"/>
</dbReference>
<feature type="chain" id="PRO_5026201828" description="Ig-like domain repeat protein" evidence="3">
    <location>
        <begin position="30"/>
        <end position="527"/>
    </location>
</feature>
<name>A0A6G6WAD2_9ACTN</name>
<keyword evidence="1 3" id="KW-0732">Signal</keyword>
<evidence type="ECO:0008006" key="8">
    <source>
        <dbReference type="Google" id="ProtNLM"/>
    </source>
</evidence>
<evidence type="ECO:0000259" key="5">
    <source>
        <dbReference type="Pfam" id="PF16640"/>
    </source>
</evidence>
<feature type="region of interest" description="Disordered" evidence="2">
    <location>
        <begin position="498"/>
        <end position="527"/>
    </location>
</feature>
<keyword evidence="7" id="KW-1185">Reference proteome</keyword>
<dbReference type="Proteomes" id="UP000502996">
    <property type="component" value="Chromosome"/>
</dbReference>
<dbReference type="PANTHER" id="PTHR30570:SF1">
    <property type="entry name" value="PHOSPHATE-BINDING PROTEIN PSTS"/>
    <property type="match status" value="1"/>
</dbReference>
<feature type="domain" description="PBP" evidence="4">
    <location>
        <begin position="40"/>
        <end position="308"/>
    </location>
</feature>
<dbReference type="KEGG" id="nano:G5V58_04430"/>
<dbReference type="GO" id="GO:0005975">
    <property type="term" value="P:carbohydrate metabolic process"/>
    <property type="evidence" value="ECO:0007669"/>
    <property type="project" value="UniProtKB-ARBA"/>
</dbReference>
<dbReference type="InterPro" id="IPR013783">
    <property type="entry name" value="Ig-like_fold"/>
</dbReference>
<dbReference type="Pfam" id="PF12849">
    <property type="entry name" value="PBP_like_2"/>
    <property type="match status" value="1"/>
</dbReference>
<reference evidence="6 7" key="1">
    <citation type="submission" date="2020-02" db="EMBL/GenBank/DDBJ databases">
        <title>Full genome sequence of Nocardioides sp. R-3366.</title>
        <authorList>
            <person name="Im W.-T."/>
        </authorList>
    </citation>
    <scope>NUCLEOTIDE SEQUENCE [LARGE SCALE GENOMIC DNA]</scope>
    <source>
        <strain evidence="6 7">R-3366</strain>
    </source>
</reference>
<evidence type="ECO:0000313" key="6">
    <source>
        <dbReference type="EMBL" id="QIG42117.1"/>
    </source>
</evidence>
<dbReference type="SUPFAM" id="SSF53850">
    <property type="entry name" value="Periplasmic binding protein-like II"/>
    <property type="match status" value="1"/>
</dbReference>
<evidence type="ECO:0000256" key="1">
    <source>
        <dbReference type="ARBA" id="ARBA00022729"/>
    </source>
</evidence>
<dbReference type="Pfam" id="PF16640">
    <property type="entry name" value="Big_3_5"/>
    <property type="match status" value="1"/>
</dbReference>
<evidence type="ECO:0000313" key="7">
    <source>
        <dbReference type="Proteomes" id="UP000502996"/>
    </source>
</evidence>
<accession>A0A6G6WAD2</accession>
<dbReference type="RefSeq" id="WP_165229111.1">
    <property type="nucleotide sequence ID" value="NZ_CP049257.1"/>
</dbReference>
<gene>
    <name evidence="6" type="ORF">G5V58_04430</name>
</gene>
<evidence type="ECO:0000259" key="4">
    <source>
        <dbReference type="Pfam" id="PF12849"/>
    </source>
</evidence>
<proteinExistence type="predicted"/>
<feature type="signal peptide" evidence="3">
    <location>
        <begin position="1"/>
        <end position="29"/>
    </location>
</feature>
<feature type="domain" description="Bacterial Ig-like" evidence="5">
    <location>
        <begin position="433"/>
        <end position="513"/>
    </location>
</feature>
<evidence type="ECO:0000256" key="3">
    <source>
        <dbReference type="SAM" id="SignalP"/>
    </source>
</evidence>
<dbReference type="Gene3D" id="3.40.190.10">
    <property type="entry name" value="Periplasmic binding protein-like II"/>
    <property type="match status" value="2"/>
</dbReference>
<dbReference type="EMBL" id="CP049257">
    <property type="protein sequence ID" value="QIG42117.1"/>
    <property type="molecule type" value="Genomic_DNA"/>
</dbReference>
<dbReference type="InterPro" id="IPR050811">
    <property type="entry name" value="Phosphate_ABC_transporter"/>
</dbReference>
<dbReference type="PANTHER" id="PTHR30570">
    <property type="entry name" value="PERIPLASMIC PHOSPHATE BINDING COMPONENT OF PHOSPHATE ABC TRANSPORTER"/>
    <property type="match status" value="1"/>
</dbReference>
<dbReference type="AlphaFoldDB" id="A0A6G6WAD2"/>
<dbReference type="Gene3D" id="2.60.40.10">
    <property type="entry name" value="Immunoglobulins"/>
    <property type="match status" value="2"/>
</dbReference>
<feature type="compositionally biased region" description="Basic residues" evidence="2">
    <location>
        <begin position="515"/>
        <end position="527"/>
    </location>
</feature>